<reference evidence="2 3" key="1">
    <citation type="submission" date="2015-06" db="EMBL/GenBank/DDBJ databases">
        <authorList>
            <person name="Hoefler B.C."/>
            <person name="Straight P.D."/>
        </authorList>
    </citation>
    <scope>NUCLEOTIDE SEQUENCE [LARGE SCALE GENOMIC DNA]</scope>
    <source>
        <strain evidence="2 3">NRRL 3427</strain>
    </source>
</reference>
<dbReference type="EMBL" id="LGUP01000001">
    <property type="protein sequence ID" value="KOG36817.1"/>
    <property type="molecule type" value="Genomic_DNA"/>
</dbReference>
<organism evidence="2 3">
    <name type="scientific">Streptomyces viridochromogenes</name>
    <dbReference type="NCBI Taxonomy" id="1938"/>
    <lineage>
        <taxon>Bacteria</taxon>
        <taxon>Bacillati</taxon>
        <taxon>Actinomycetota</taxon>
        <taxon>Actinomycetes</taxon>
        <taxon>Kitasatosporales</taxon>
        <taxon>Streptomycetaceae</taxon>
        <taxon>Streptomyces</taxon>
    </lineage>
</organism>
<evidence type="ECO:0000313" key="3">
    <source>
        <dbReference type="Proteomes" id="UP000037023"/>
    </source>
</evidence>
<proteinExistence type="predicted"/>
<gene>
    <name evidence="2" type="ORF">ADK34_00925</name>
</gene>
<evidence type="ECO:0000313" key="2">
    <source>
        <dbReference type="EMBL" id="KOG36817.1"/>
    </source>
</evidence>
<name>A0A0L8LFB3_STRVR</name>
<dbReference type="PATRIC" id="fig|1938.6.peg.196"/>
<sequence>MTADPVDPVDPVDQARRLAHARFPDALAAILTGSTAADRARALAEADLAKGRRRSPRRPSRPSATT</sequence>
<dbReference type="Proteomes" id="UP000037023">
    <property type="component" value="Unassembled WGS sequence"/>
</dbReference>
<evidence type="ECO:0000256" key="1">
    <source>
        <dbReference type="SAM" id="MobiDB-lite"/>
    </source>
</evidence>
<dbReference type="RefSeq" id="WP_033200838.1">
    <property type="nucleotide sequence ID" value="NZ_LGUP01000001.1"/>
</dbReference>
<feature type="compositionally biased region" description="Basic residues" evidence="1">
    <location>
        <begin position="51"/>
        <end position="60"/>
    </location>
</feature>
<accession>A0A0L8LFB3</accession>
<feature type="region of interest" description="Disordered" evidence="1">
    <location>
        <begin position="46"/>
        <end position="66"/>
    </location>
</feature>
<dbReference type="AlphaFoldDB" id="A0A0L8LFB3"/>
<protein>
    <submittedName>
        <fullName evidence="2">Uncharacterized protein</fullName>
    </submittedName>
</protein>
<comment type="caution">
    <text evidence="2">The sequence shown here is derived from an EMBL/GenBank/DDBJ whole genome shotgun (WGS) entry which is preliminary data.</text>
</comment>